<evidence type="ECO:0000313" key="2">
    <source>
        <dbReference type="EMBL" id="CAK6975598.1"/>
    </source>
</evidence>
<name>A0AAV1PVU2_SCOSC</name>
<gene>
    <name evidence="2" type="ORF">FSCOSCO3_A034798</name>
</gene>
<proteinExistence type="predicted"/>
<evidence type="ECO:0000256" key="1">
    <source>
        <dbReference type="SAM" id="MobiDB-lite"/>
    </source>
</evidence>
<feature type="compositionally biased region" description="Low complexity" evidence="1">
    <location>
        <begin position="76"/>
        <end position="85"/>
    </location>
</feature>
<organism evidence="2 3">
    <name type="scientific">Scomber scombrus</name>
    <name type="common">Atlantic mackerel</name>
    <name type="synonym">Scomber vernalis</name>
    <dbReference type="NCBI Taxonomy" id="13677"/>
    <lineage>
        <taxon>Eukaryota</taxon>
        <taxon>Metazoa</taxon>
        <taxon>Chordata</taxon>
        <taxon>Craniata</taxon>
        <taxon>Vertebrata</taxon>
        <taxon>Euteleostomi</taxon>
        <taxon>Actinopterygii</taxon>
        <taxon>Neopterygii</taxon>
        <taxon>Teleostei</taxon>
        <taxon>Neoteleostei</taxon>
        <taxon>Acanthomorphata</taxon>
        <taxon>Pelagiaria</taxon>
        <taxon>Scombriformes</taxon>
        <taxon>Scombridae</taxon>
        <taxon>Scomber</taxon>
    </lineage>
</organism>
<dbReference type="Proteomes" id="UP001314229">
    <property type="component" value="Unassembled WGS sequence"/>
</dbReference>
<keyword evidence="3" id="KW-1185">Reference proteome</keyword>
<dbReference type="EMBL" id="CAWUFR010000308">
    <property type="protein sequence ID" value="CAK6975598.1"/>
    <property type="molecule type" value="Genomic_DNA"/>
</dbReference>
<dbReference type="AlphaFoldDB" id="A0AAV1PVU2"/>
<reference evidence="2 3" key="1">
    <citation type="submission" date="2024-01" db="EMBL/GenBank/DDBJ databases">
        <authorList>
            <person name="Alioto T."/>
            <person name="Alioto T."/>
            <person name="Gomez Garrido J."/>
        </authorList>
    </citation>
    <scope>NUCLEOTIDE SEQUENCE [LARGE SCALE GENOMIC DNA]</scope>
</reference>
<protein>
    <submittedName>
        <fullName evidence="2">Uncharacterized protein</fullName>
    </submittedName>
</protein>
<comment type="caution">
    <text evidence="2">The sequence shown here is derived from an EMBL/GenBank/DDBJ whole genome shotgun (WGS) entry which is preliminary data.</text>
</comment>
<accession>A0AAV1PVU2</accession>
<evidence type="ECO:0000313" key="3">
    <source>
        <dbReference type="Proteomes" id="UP001314229"/>
    </source>
</evidence>
<feature type="region of interest" description="Disordered" evidence="1">
    <location>
        <begin position="72"/>
        <end position="94"/>
    </location>
</feature>
<sequence length="94" mass="9813">MKRSGVKDHIQLSSVIDYQPDNSLSIISLCGSLESNVLLGPKSPGEAAVPSSCTERQVPSLLGIGDWIKPARGDRLSSSPALAPSSPDPPCLTD</sequence>